<dbReference type="PROSITE" id="PS51257">
    <property type="entry name" value="PROKAR_LIPOPROTEIN"/>
    <property type="match status" value="1"/>
</dbReference>
<evidence type="ECO:0000313" key="3">
    <source>
        <dbReference type="Proteomes" id="UP000791080"/>
    </source>
</evidence>
<reference evidence="2 3" key="2">
    <citation type="submission" date="2022-06" db="EMBL/GenBank/DDBJ databases">
        <title>Genomic Encyclopedia of Type Strains, Phase I: the one thousand microbial genomes (KMG-I) project.</title>
        <authorList>
            <person name="Kyrpides N."/>
        </authorList>
    </citation>
    <scope>NUCLEOTIDE SEQUENCE [LARGE SCALE GENOMIC DNA]</scope>
    <source>
        <strain evidence="2 3">DSM 43889</strain>
    </source>
</reference>
<comment type="caution">
    <text evidence="2">The sequence shown here is derived from an EMBL/GenBank/DDBJ whole genome shotgun (WGS) entry which is preliminary data.</text>
</comment>
<dbReference type="Pfam" id="PF12079">
    <property type="entry name" value="DUF3558"/>
    <property type="match status" value="1"/>
</dbReference>
<sequence>MRRRGVGVWGTALGLVGLLSACASAEQGTAVAVGPTVGSSLPGSADPSVGGSPGEQPGVDVAAELSEMLPCEILSDEEVTALGFDPESATFDDVGLSYDCVYRLAHEASPLMAIHLNWRRSVDQLNLTNYTVEEIDVGPLRALRIIDKTPSEHCQISVDLSEQAHVSVYVHYAGTVEHACALAEDTAAAVEPLLPRSSG</sequence>
<keyword evidence="3" id="KW-1185">Reference proteome</keyword>
<evidence type="ECO:0008006" key="4">
    <source>
        <dbReference type="Google" id="ProtNLM"/>
    </source>
</evidence>
<gene>
    <name evidence="2" type="ORF">G443_002916</name>
</gene>
<dbReference type="EMBL" id="AUBJ02000001">
    <property type="protein sequence ID" value="MCP2332646.1"/>
    <property type="molecule type" value="Genomic_DNA"/>
</dbReference>
<feature type="signal peptide" evidence="1">
    <location>
        <begin position="1"/>
        <end position="25"/>
    </location>
</feature>
<keyword evidence="1" id="KW-0732">Signal</keyword>
<protein>
    <recommendedName>
        <fullName evidence="4">DUF3558 domain-containing protein</fullName>
    </recommendedName>
</protein>
<evidence type="ECO:0000256" key="1">
    <source>
        <dbReference type="SAM" id="SignalP"/>
    </source>
</evidence>
<feature type="chain" id="PRO_5045916378" description="DUF3558 domain-containing protein" evidence="1">
    <location>
        <begin position="26"/>
        <end position="199"/>
    </location>
</feature>
<proteinExistence type="predicted"/>
<name>A0ABT1JJF8_ACTCY</name>
<organism evidence="2 3">
    <name type="scientific">Actinoalloteichus caeruleus DSM 43889</name>
    <dbReference type="NCBI Taxonomy" id="1120930"/>
    <lineage>
        <taxon>Bacteria</taxon>
        <taxon>Bacillati</taxon>
        <taxon>Actinomycetota</taxon>
        <taxon>Actinomycetes</taxon>
        <taxon>Pseudonocardiales</taxon>
        <taxon>Pseudonocardiaceae</taxon>
        <taxon>Actinoalloteichus</taxon>
        <taxon>Actinoalloteichus cyanogriseus</taxon>
    </lineage>
</organism>
<dbReference type="Proteomes" id="UP000791080">
    <property type="component" value="Unassembled WGS sequence"/>
</dbReference>
<dbReference type="InterPro" id="IPR024520">
    <property type="entry name" value="DUF3558"/>
</dbReference>
<accession>A0ABT1JJF8</accession>
<evidence type="ECO:0000313" key="2">
    <source>
        <dbReference type="EMBL" id="MCP2332646.1"/>
    </source>
</evidence>
<reference evidence="2 3" key="1">
    <citation type="submission" date="2013-07" db="EMBL/GenBank/DDBJ databases">
        <authorList>
            <consortium name="DOE Joint Genome Institute"/>
            <person name="Reeve W."/>
            <person name="Huntemann M."/>
            <person name="Han J."/>
            <person name="Chen A."/>
            <person name="Kyrpides N."/>
            <person name="Mavromatis K."/>
            <person name="Markowitz V."/>
            <person name="Palaniappan K."/>
            <person name="Ivanova N."/>
            <person name="Schaumberg A."/>
            <person name="Pati A."/>
            <person name="Liolios K."/>
            <person name="Nordberg H.P."/>
            <person name="Cantor M.N."/>
            <person name="Hua S.X."/>
            <person name="Woyke T."/>
        </authorList>
    </citation>
    <scope>NUCLEOTIDE SEQUENCE [LARGE SCALE GENOMIC DNA]</scope>
    <source>
        <strain evidence="2 3">DSM 43889</strain>
    </source>
</reference>